<evidence type="ECO:0000313" key="4">
    <source>
        <dbReference type="EMBL" id="AUX10546.1"/>
    </source>
</evidence>
<keyword evidence="5" id="KW-1185">Reference proteome</keyword>
<dbReference type="GeneID" id="37879296"/>
<dbReference type="InterPro" id="IPR013373">
    <property type="entry name" value="Flagellin/pilin_N_arc"/>
</dbReference>
<organism evidence="4 5">
    <name type="scientific">Halalkaliarchaeum desulfuricum</name>
    <dbReference type="NCBI Taxonomy" id="2055893"/>
    <lineage>
        <taxon>Archaea</taxon>
        <taxon>Methanobacteriati</taxon>
        <taxon>Methanobacteriota</taxon>
        <taxon>Stenosarchaea group</taxon>
        <taxon>Halobacteria</taxon>
        <taxon>Halobacteriales</taxon>
        <taxon>Haloferacaceae</taxon>
        <taxon>Halalkaliarchaeum</taxon>
    </lineage>
</organism>
<feature type="region of interest" description="Disordered" evidence="1">
    <location>
        <begin position="87"/>
        <end position="108"/>
    </location>
</feature>
<keyword evidence="2" id="KW-0472">Membrane</keyword>
<dbReference type="AlphaFoldDB" id="A0A343TN74"/>
<evidence type="ECO:0000313" key="5">
    <source>
        <dbReference type="Proteomes" id="UP000263012"/>
    </source>
</evidence>
<feature type="domain" description="Archaeal Type IV pilin N-terminal" evidence="3">
    <location>
        <begin position="11"/>
        <end position="86"/>
    </location>
</feature>
<keyword evidence="4" id="KW-0282">Flagellum</keyword>
<name>A0A343TN74_9EURY</name>
<protein>
    <submittedName>
        <fullName evidence="4">Flagellin</fullName>
    </submittedName>
</protein>
<feature type="compositionally biased region" description="Basic and acidic residues" evidence="1">
    <location>
        <begin position="95"/>
        <end position="105"/>
    </location>
</feature>
<dbReference type="Pfam" id="PF07790">
    <property type="entry name" value="Pilin_N"/>
    <property type="match status" value="1"/>
</dbReference>
<sequence length="152" mass="15885">MQLKAFFEDREAVSPVIGVILMVAITEILAAVIGTFVLGLGDQVGETAPNANWGTDVNEDETEVTFTHNGGDSVDKDELRFTVSGDVSLEDADDHGDGGELKEAVDTPLTAGSSITAVVSVDNDDDTGTVTLVWESGDQSSVLKSVDVDPDA</sequence>
<evidence type="ECO:0000256" key="1">
    <source>
        <dbReference type="SAM" id="MobiDB-lite"/>
    </source>
</evidence>
<dbReference type="Proteomes" id="UP000263012">
    <property type="component" value="Chromosome"/>
</dbReference>
<proteinExistence type="predicted"/>
<dbReference type="EMBL" id="CP025066">
    <property type="protein sequence ID" value="AUX10546.1"/>
    <property type="molecule type" value="Genomic_DNA"/>
</dbReference>
<dbReference type="PANTHER" id="PTHR38138:SF1">
    <property type="entry name" value="ARCHAEAL TYPE IV PILIN N-TERMINAL DOMAIN-CONTAINING PROTEIN"/>
    <property type="match status" value="1"/>
</dbReference>
<gene>
    <name evidence="4" type="ORF">AArcSl_2935</name>
</gene>
<dbReference type="PANTHER" id="PTHR38138">
    <property type="entry name" value="VNG6441H"/>
    <property type="match status" value="1"/>
</dbReference>
<evidence type="ECO:0000259" key="3">
    <source>
        <dbReference type="Pfam" id="PF07790"/>
    </source>
</evidence>
<accession>A0A343TN74</accession>
<keyword evidence="2" id="KW-1133">Transmembrane helix</keyword>
<reference evidence="5" key="1">
    <citation type="submission" date="2017-11" db="EMBL/GenBank/DDBJ databases">
        <title>Phenotypic and genomic properties of facultatively anaerobic sulfur-reducing natronoarchaea from hypersaline soda lakes.</title>
        <authorList>
            <person name="Sorokin D.Y."/>
            <person name="Kublanov I.V."/>
            <person name="Roman P."/>
            <person name="Sinninghe Damste J.S."/>
            <person name="Golyshin P.N."/>
            <person name="Rojo D."/>
            <person name="Ciordia S."/>
            <person name="Mena M.D.C."/>
            <person name="Ferrer M."/>
            <person name="Messina E."/>
            <person name="Smedile F."/>
            <person name="La Spada G."/>
            <person name="La Cono V."/>
            <person name="Yakimov M.M."/>
        </authorList>
    </citation>
    <scope>NUCLEOTIDE SEQUENCE [LARGE SCALE GENOMIC DNA]</scope>
    <source>
        <strain evidence="5">AArc-Sl</strain>
    </source>
</reference>
<feature type="transmembrane region" description="Helical" evidence="2">
    <location>
        <begin position="12"/>
        <end position="40"/>
    </location>
</feature>
<keyword evidence="4" id="KW-0969">Cilium</keyword>
<dbReference type="InterPro" id="IPR012859">
    <property type="entry name" value="Pilin_N_archaeal"/>
</dbReference>
<dbReference type="KEGG" id="hdf:AArcSl_2935"/>
<dbReference type="NCBIfam" id="TIGR02537">
    <property type="entry name" value="arch_flag_Nterm"/>
    <property type="match status" value="1"/>
</dbReference>
<dbReference type="OrthoDB" id="118020at2157"/>
<keyword evidence="4" id="KW-0966">Cell projection</keyword>
<dbReference type="RefSeq" id="WP_119820960.1">
    <property type="nucleotide sequence ID" value="NZ_CP025066.1"/>
</dbReference>
<evidence type="ECO:0000256" key="2">
    <source>
        <dbReference type="SAM" id="Phobius"/>
    </source>
</evidence>
<keyword evidence="2" id="KW-0812">Transmembrane</keyword>